<evidence type="ECO:0000256" key="4">
    <source>
        <dbReference type="ARBA" id="ARBA00022692"/>
    </source>
</evidence>
<dbReference type="AlphaFoldDB" id="A0A1G6HK65"/>
<dbReference type="EMBL" id="FMYH01000001">
    <property type="protein sequence ID" value="SDB93816.1"/>
    <property type="molecule type" value="Genomic_DNA"/>
</dbReference>
<accession>A0A1G6HK65</accession>
<keyword evidence="6 7" id="KW-0472">Membrane</keyword>
<dbReference type="PANTHER" id="PTHR30489">
    <property type="entry name" value="LIPOPROTEIN-RELEASING SYSTEM TRANSMEMBRANE PROTEIN LOLE"/>
    <property type="match status" value="1"/>
</dbReference>
<proteinExistence type="inferred from homology"/>
<feature type="transmembrane region" description="Helical" evidence="7">
    <location>
        <begin position="432"/>
        <end position="459"/>
    </location>
</feature>
<dbReference type="PANTHER" id="PTHR30489:SF0">
    <property type="entry name" value="LIPOPROTEIN-RELEASING SYSTEM TRANSMEMBRANE PROTEIN LOLE"/>
    <property type="match status" value="1"/>
</dbReference>
<evidence type="ECO:0000313" key="10">
    <source>
        <dbReference type="Proteomes" id="UP000199039"/>
    </source>
</evidence>
<evidence type="ECO:0000256" key="3">
    <source>
        <dbReference type="ARBA" id="ARBA00022475"/>
    </source>
</evidence>
<feature type="transmembrane region" description="Helical" evidence="7">
    <location>
        <begin position="876"/>
        <end position="897"/>
    </location>
</feature>
<evidence type="ECO:0000256" key="7">
    <source>
        <dbReference type="SAM" id="Phobius"/>
    </source>
</evidence>
<keyword evidence="10" id="KW-1185">Reference proteome</keyword>
<evidence type="ECO:0000259" key="8">
    <source>
        <dbReference type="Pfam" id="PF02687"/>
    </source>
</evidence>
<reference evidence="9 10" key="1">
    <citation type="submission" date="2016-09" db="EMBL/GenBank/DDBJ databases">
        <authorList>
            <person name="Capua I."/>
            <person name="De Benedictis P."/>
            <person name="Joannis T."/>
            <person name="Lombin L.H."/>
            <person name="Cattoli G."/>
        </authorList>
    </citation>
    <scope>NUCLEOTIDE SEQUENCE [LARGE SCALE GENOMIC DNA]</scope>
    <source>
        <strain evidence="9 10">ISLP-3</strain>
    </source>
</reference>
<dbReference type="GO" id="GO:0044874">
    <property type="term" value="P:lipoprotein localization to outer membrane"/>
    <property type="evidence" value="ECO:0007669"/>
    <property type="project" value="TreeGrafter"/>
</dbReference>
<evidence type="ECO:0000313" key="9">
    <source>
        <dbReference type="EMBL" id="SDB93816.1"/>
    </source>
</evidence>
<feature type="transmembrane region" description="Helical" evidence="7">
    <location>
        <begin position="359"/>
        <end position="379"/>
    </location>
</feature>
<organism evidence="9 10">
    <name type="scientific">Sanguibacter gelidistatuariae</name>
    <dbReference type="NCBI Taxonomy" id="1814289"/>
    <lineage>
        <taxon>Bacteria</taxon>
        <taxon>Bacillati</taxon>
        <taxon>Actinomycetota</taxon>
        <taxon>Actinomycetes</taxon>
        <taxon>Micrococcales</taxon>
        <taxon>Sanguibacteraceae</taxon>
        <taxon>Sanguibacter</taxon>
    </lineage>
</organism>
<feature type="transmembrane region" description="Helical" evidence="7">
    <location>
        <begin position="833"/>
        <end position="856"/>
    </location>
</feature>
<dbReference type="InterPro" id="IPR051447">
    <property type="entry name" value="Lipoprotein-release_system"/>
</dbReference>
<dbReference type="Pfam" id="PF02687">
    <property type="entry name" value="FtsX"/>
    <property type="match status" value="1"/>
</dbReference>
<evidence type="ECO:0000256" key="5">
    <source>
        <dbReference type="ARBA" id="ARBA00022989"/>
    </source>
</evidence>
<gene>
    <name evidence="9" type="ORF">SAMN05216410_1056</name>
</gene>
<keyword evidence="4 7" id="KW-0812">Transmembrane</keyword>
<keyword evidence="5 7" id="KW-1133">Transmembrane helix</keyword>
<feature type="transmembrane region" description="Helical" evidence="7">
    <location>
        <begin position="264"/>
        <end position="288"/>
    </location>
</feature>
<comment type="similarity">
    <text evidence="2">Belongs to the ABC-4 integral membrane protein family. LolC/E subfamily.</text>
</comment>
<sequence>MAVLVGLPIMAGAVAAVLWSAATPSDEVLTRQMLGETTQAKVDWHGAAIMQLPGLSGGTAQTANGSIEARTMTEVEAILRTVLPPGDAVHPQRTFAVEMVAGAAEVQSSGVERDSTAAEIAGMVRLTRGRLPDHPGEVALSAAVARTLDVVATDVVDLYVLEPSNGPARRGEKATVVVTGVVESIEGAGVLMPVGTSPLVDDPRVTSWLVTGPEPVTWDDVQGFNAAGFTVVSWDVVRNPPLDSDVPMIAELGVMTTSQSRATIGIVGAAVVFGLFEIILLIGPAFAVGARRNERMLALVASVGGDRATLRRVVLAGGLVIGFGASLVAVAVGIVLSVLTVAVVRRVQPLALAGDVLPVPALVMIVAAGTAIAVVAAWLPARGAARTDVAAVLAGRRGEARPRRRVPVVGVILLVSGIALALAGAVTRSPVLVVAGVTGMLVGVVASSGGIVTLVSRAAPWLGPAGRFAVRDAARQRSRTAPAIAAVIAAIAGLVAAASFAESKDARDLSIRSAVVAEGVVVVTQPAPAVEAGSVEQEGDPRQTVTDVLEAMLPVTAVHEVRTAAYDPAGLTEQDAASAAAHELYLWVSTAQDPAQVCPAWREGVEQTEELWAAAAQDSRCFGAQDSTTPISFGDSGSSQVIVDDGTVLEATGLPGAATAAQALRDGLVVVSDASHVWPDGAARVEVELMDFQSSGEPSPTTVVLPAVHVDLPRYQYGVVLPPQVLGELGLISVPVGYVGVTDRMPTEAEEAAAQTALTVIEPEAAVFVERGFDPTDTQFLMAVLVAIALVVGLVATAIVMTLAAAETRPDMATLGAVGAAPRTRRRIASAQAGLVTGIGTVLGAGIGVAFAWVLVLTRRHEYSQITTGWSLHVPWIQVLAITIGVPVCASLGAYLLTRSQLPITARLSS</sequence>
<evidence type="ECO:0000256" key="6">
    <source>
        <dbReference type="ARBA" id="ARBA00023136"/>
    </source>
</evidence>
<feature type="transmembrane region" description="Helical" evidence="7">
    <location>
        <begin position="313"/>
        <end position="339"/>
    </location>
</feature>
<dbReference type="GO" id="GO:0098797">
    <property type="term" value="C:plasma membrane protein complex"/>
    <property type="evidence" value="ECO:0007669"/>
    <property type="project" value="TreeGrafter"/>
</dbReference>
<dbReference type="InterPro" id="IPR003838">
    <property type="entry name" value="ABC3_permease_C"/>
</dbReference>
<evidence type="ECO:0000256" key="2">
    <source>
        <dbReference type="ARBA" id="ARBA00005236"/>
    </source>
</evidence>
<dbReference type="STRING" id="1814289.SAMN05216410_1056"/>
<feature type="transmembrane region" description="Helical" evidence="7">
    <location>
        <begin position="780"/>
        <end position="806"/>
    </location>
</feature>
<protein>
    <submittedName>
        <fullName evidence="9">Putative ABC transport system permease protein</fullName>
    </submittedName>
</protein>
<dbReference type="Proteomes" id="UP000199039">
    <property type="component" value="Unassembled WGS sequence"/>
</dbReference>
<feature type="domain" description="ABC3 transporter permease C-terminal" evidence="8">
    <location>
        <begin position="784"/>
        <end position="899"/>
    </location>
</feature>
<evidence type="ECO:0000256" key="1">
    <source>
        <dbReference type="ARBA" id="ARBA00004651"/>
    </source>
</evidence>
<name>A0A1G6HK65_9MICO</name>
<keyword evidence="3" id="KW-1003">Cell membrane</keyword>
<feature type="transmembrane region" description="Helical" evidence="7">
    <location>
        <begin position="480"/>
        <end position="501"/>
    </location>
</feature>
<feature type="transmembrane region" description="Helical" evidence="7">
    <location>
        <begin position="406"/>
        <end position="426"/>
    </location>
</feature>
<comment type="subcellular location">
    <subcellularLocation>
        <location evidence="1">Cell membrane</location>
        <topology evidence="1">Multi-pass membrane protein</topology>
    </subcellularLocation>
</comment>